<dbReference type="HOGENOM" id="CLU_100484_1_0_3"/>
<evidence type="ECO:0000313" key="3">
    <source>
        <dbReference type="Proteomes" id="UP000010472"/>
    </source>
</evidence>
<dbReference type="eggNOG" id="ENOG502ZB2X">
    <property type="taxonomic scope" value="Bacteria"/>
</dbReference>
<dbReference type="EMBL" id="CP003620">
    <property type="protein sequence ID" value="AFZ14087.1"/>
    <property type="molecule type" value="Genomic_DNA"/>
</dbReference>
<feature type="transmembrane region" description="Helical" evidence="1">
    <location>
        <begin position="47"/>
        <end position="66"/>
    </location>
</feature>
<name>K9W2W6_9CYAN</name>
<dbReference type="RefSeq" id="WP_015204193.1">
    <property type="nucleotide sequence ID" value="NC_019753.1"/>
</dbReference>
<accession>K9W2W6</accession>
<organism evidence="2 3">
    <name type="scientific">Crinalium epipsammum PCC 9333</name>
    <dbReference type="NCBI Taxonomy" id="1173022"/>
    <lineage>
        <taxon>Bacteria</taxon>
        <taxon>Bacillati</taxon>
        <taxon>Cyanobacteriota</taxon>
        <taxon>Cyanophyceae</taxon>
        <taxon>Gomontiellales</taxon>
        <taxon>Gomontiellaceae</taxon>
        <taxon>Crinalium</taxon>
    </lineage>
</organism>
<dbReference type="OrthoDB" id="454580at2"/>
<dbReference type="AlphaFoldDB" id="K9W2W6"/>
<feature type="transmembrane region" description="Helical" evidence="1">
    <location>
        <begin position="86"/>
        <end position="110"/>
    </location>
</feature>
<evidence type="ECO:0000313" key="2">
    <source>
        <dbReference type="EMBL" id="AFZ14087.1"/>
    </source>
</evidence>
<protein>
    <submittedName>
        <fullName evidence="2">Uncharacterized protein</fullName>
    </submittedName>
</protein>
<keyword evidence="1" id="KW-0472">Membrane</keyword>
<keyword evidence="1" id="KW-0812">Transmembrane</keyword>
<gene>
    <name evidence="2" type="ORF">Cri9333_3256</name>
</gene>
<evidence type="ECO:0000256" key="1">
    <source>
        <dbReference type="SAM" id="Phobius"/>
    </source>
</evidence>
<dbReference type="Proteomes" id="UP000010472">
    <property type="component" value="Chromosome"/>
</dbReference>
<proteinExistence type="predicted"/>
<keyword evidence="3" id="KW-1185">Reference proteome</keyword>
<sequence length="242" mass="27773">MKPNLEDLKITEKELETLTGLDVDDLFVGGVLGGVFRTSIFQKPQQFISFCITEIIVAVLIFILTIPIGLSVTRNFVDGVNQLPVIWQFLEVTLGITLIVLVAWHIYMWFRRKHLKTLLHLLNEVDKYNEVIQAVDILDRLEAVGNSQVSFINRNETLEALRITRDSLVSGLMTEKILRETRSSRSRRYDLLTNIENNLVNLRTLEVNNQANEYGQLLNEALEISLSVHQEVKKFSRFSSKT</sequence>
<reference evidence="2 3" key="1">
    <citation type="submission" date="2012-06" db="EMBL/GenBank/DDBJ databases">
        <title>Finished chromosome of genome of Crinalium epipsammum PCC 9333.</title>
        <authorList>
            <consortium name="US DOE Joint Genome Institute"/>
            <person name="Gugger M."/>
            <person name="Coursin T."/>
            <person name="Rippka R."/>
            <person name="Tandeau De Marsac N."/>
            <person name="Huntemann M."/>
            <person name="Wei C.-L."/>
            <person name="Han J."/>
            <person name="Detter J.C."/>
            <person name="Han C."/>
            <person name="Tapia R."/>
            <person name="Davenport K."/>
            <person name="Daligault H."/>
            <person name="Erkkila T."/>
            <person name="Gu W."/>
            <person name="Munk A.C.C."/>
            <person name="Teshima H."/>
            <person name="Xu Y."/>
            <person name="Chain P."/>
            <person name="Chen A."/>
            <person name="Krypides N."/>
            <person name="Mavromatis K."/>
            <person name="Markowitz V."/>
            <person name="Szeto E."/>
            <person name="Ivanova N."/>
            <person name="Mikhailova N."/>
            <person name="Ovchinnikova G."/>
            <person name="Pagani I."/>
            <person name="Pati A."/>
            <person name="Goodwin L."/>
            <person name="Peters L."/>
            <person name="Pitluck S."/>
            <person name="Woyke T."/>
            <person name="Kerfeld C."/>
        </authorList>
    </citation>
    <scope>NUCLEOTIDE SEQUENCE [LARGE SCALE GENOMIC DNA]</scope>
    <source>
        <strain evidence="2 3">PCC 9333</strain>
    </source>
</reference>
<dbReference type="KEGG" id="cep:Cri9333_3256"/>
<keyword evidence="1" id="KW-1133">Transmembrane helix</keyword>